<name>A0ACB9MC16_9MYRT</name>
<protein>
    <submittedName>
        <fullName evidence="1">Uncharacterized protein</fullName>
    </submittedName>
</protein>
<gene>
    <name evidence="1" type="ORF">MLD38_035104</name>
</gene>
<evidence type="ECO:0000313" key="2">
    <source>
        <dbReference type="Proteomes" id="UP001057402"/>
    </source>
</evidence>
<dbReference type="EMBL" id="CM042889">
    <property type="protein sequence ID" value="KAI4321757.1"/>
    <property type="molecule type" value="Genomic_DNA"/>
</dbReference>
<dbReference type="Proteomes" id="UP001057402">
    <property type="component" value="Chromosome 10"/>
</dbReference>
<evidence type="ECO:0000313" key="1">
    <source>
        <dbReference type="EMBL" id="KAI4321757.1"/>
    </source>
</evidence>
<organism evidence="1 2">
    <name type="scientific">Melastoma candidum</name>
    <dbReference type="NCBI Taxonomy" id="119954"/>
    <lineage>
        <taxon>Eukaryota</taxon>
        <taxon>Viridiplantae</taxon>
        <taxon>Streptophyta</taxon>
        <taxon>Embryophyta</taxon>
        <taxon>Tracheophyta</taxon>
        <taxon>Spermatophyta</taxon>
        <taxon>Magnoliopsida</taxon>
        <taxon>eudicotyledons</taxon>
        <taxon>Gunneridae</taxon>
        <taxon>Pentapetalae</taxon>
        <taxon>rosids</taxon>
        <taxon>malvids</taxon>
        <taxon>Myrtales</taxon>
        <taxon>Melastomataceae</taxon>
        <taxon>Melastomatoideae</taxon>
        <taxon>Melastomateae</taxon>
        <taxon>Melastoma</taxon>
    </lineage>
</organism>
<comment type="caution">
    <text evidence="1">The sequence shown here is derived from an EMBL/GenBank/DDBJ whole genome shotgun (WGS) entry which is preliminary data.</text>
</comment>
<keyword evidence="2" id="KW-1185">Reference proteome</keyword>
<reference evidence="2" key="1">
    <citation type="journal article" date="2023" name="Front. Plant Sci.">
        <title>Chromosomal-level genome assembly of Melastoma candidum provides insights into trichome evolution.</title>
        <authorList>
            <person name="Zhong Y."/>
            <person name="Wu W."/>
            <person name="Sun C."/>
            <person name="Zou P."/>
            <person name="Liu Y."/>
            <person name="Dai S."/>
            <person name="Zhou R."/>
        </authorList>
    </citation>
    <scope>NUCLEOTIDE SEQUENCE [LARGE SCALE GENOMIC DNA]</scope>
</reference>
<accession>A0ACB9MC16</accession>
<sequence>MDDNVAVIGDWVLPSPSPRTFFSAMLGDEIGAKQPPENSKSEGLLLGSPEWMNLSTFGNKDTRQVSAVGDHMIDSGFSMDQRSNSRGGLGERIAARAGFNAPKLNTEGIRPADLSVNTEVRSPYLTIPPGLSPTTLLDSPVFLSNSLVQPSPTTGKFPFFPNNSGKSTGSVSEATDWTKKSLFEDSSSSSFAFRPLGDSGGSSFFGSGSKMTQVMLPQHSFPRIDASVQSESSIQPRNIEQSRVQPQNGGVYPAGNEHSQALAESDSTLHGIPNQQRAFRSSPIVSRPDLSPPLDDQGDEQGDPRDGAIDPMVGDVGGGPAEDGYNWRKYGRKQVKGSEYPRSYYKCTHTNCPVKKKVERSQEGHITEIIYKSTHNHPKPAPNRRPVIRGPDMPDERMSEHDADPAWANMQKAATAGAADWRQDNNLEVTSSPSEGQEAGNPATSLPTQDGTRFEAADHADGSSTFSNDEGEDDQQTHGSVSMDFHGDGDESESKRRKIEAYAADMSGATRAIREPRVVVQTTSEVDILDDGYRWRKYGQKVVKGNPNPRSYYKCTSTGCTVRKHVERASHDLKLPLGHQM</sequence>
<proteinExistence type="predicted"/>